<evidence type="ECO:0000256" key="1">
    <source>
        <dbReference type="ARBA" id="ARBA00023002"/>
    </source>
</evidence>
<keyword evidence="5" id="KW-1185">Reference proteome</keyword>
<proteinExistence type="inferred from homology"/>
<sequence length="455" mass="51020">MVNYGLLLAGTCGIVWYLRRLSLRLHGNHPAATPRNAPIPEELDNVSYSHINMLNGIPTKPTMRGYVVVGGSGYVGKYIVKLLLMRGETSVRIIDLDSPSEFTENPSVSFIRADVTDAQKIREAISKPFDSTGKAPEVIFYTVALIRFWERASYCFGASYNVNVLGMKNALDAVHDMSPPPLFIFTSSAETAIPSPRIGRLGLDWNSPPYNTVTISDYDPPLVDPYAPTTCYSRTKSMAEDLVRAANGKNGLKTAILRPGFSITGPNDRAITGTLLMKQTPVFDKLWSHTNVCVWDVAAAHLMCEEALETKPEEVAGEAFLISGNPPAWRMRDMRNAAKYYSKKPITLVEVSPLLIYFLAHFVEAFLFLRYHILRPLSWFLGFKPTLNPRWMGELVYLQPATLKYFTDVHIDDSRARKVLGYRPQWDTAQVIRYAVEEVQSGKTRSTHGLQLKSF</sequence>
<comment type="caution">
    <text evidence="4">The sequence shown here is derived from an EMBL/GenBank/DDBJ whole genome shotgun (WGS) entry which is preliminary data.</text>
</comment>
<keyword evidence="1" id="KW-0560">Oxidoreductase</keyword>
<evidence type="ECO:0000259" key="3">
    <source>
        <dbReference type="Pfam" id="PF01073"/>
    </source>
</evidence>
<accession>A0ABR3JXL7</accession>
<dbReference type="Gene3D" id="3.40.50.720">
    <property type="entry name" value="NAD(P)-binding Rossmann-like Domain"/>
    <property type="match status" value="1"/>
</dbReference>
<dbReference type="Pfam" id="PF01073">
    <property type="entry name" value="3Beta_HSD"/>
    <property type="match status" value="1"/>
</dbReference>
<gene>
    <name evidence="4" type="ORF">HGRIS_005709</name>
</gene>
<feature type="domain" description="3-beta hydroxysteroid dehydrogenase/isomerase" evidence="3">
    <location>
        <begin position="67"/>
        <end position="331"/>
    </location>
</feature>
<dbReference type="PANTHER" id="PTHR10366:SF564">
    <property type="entry name" value="STEROL-4-ALPHA-CARBOXYLATE 3-DEHYDROGENASE, DECARBOXYLATING"/>
    <property type="match status" value="1"/>
</dbReference>
<protein>
    <recommendedName>
        <fullName evidence="3">3-beta hydroxysteroid dehydrogenase/isomerase domain-containing protein</fullName>
    </recommendedName>
</protein>
<reference evidence="5" key="1">
    <citation type="submission" date="2024-06" db="EMBL/GenBank/DDBJ databases">
        <title>Multi-omics analyses provide insights into the biosynthesis of the anticancer antibiotic pleurotin in Hohenbuehelia grisea.</title>
        <authorList>
            <person name="Weaver J.A."/>
            <person name="Alberti F."/>
        </authorList>
    </citation>
    <scope>NUCLEOTIDE SEQUENCE [LARGE SCALE GENOMIC DNA]</scope>
    <source>
        <strain evidence="5">T-177</strain>
    </source>
</reference>
<comment type="similarity">
    <text evidence="2">Belongs to the NAD(P)-dependent epimerase/dehydratase family. Dihydroflavonol-4-reductase subfamily.</text>
</comment>
<organism evidence="4 5">
    <name type="scientific">Hohenbuehelia grisea</name>
    <dbReference type="NCBI Taxonomy" id="104357"/>
    <lineage>
        <taxon>Eukaryota</taxon>
        <taxon>Fungi</taxon>
        <taxon>Dikarya</taxon>
        <taxon>Basidiomycota</taxon>
        <taxon>Agaricomycotina</taxon>
        <taxon>Agaricomycetes</taxon>
        <taxon>Agaricomycetidae</taxon>
        <taxon>Agaricales</taxon>
        <taxon>Pleurotineae</taxon>
        <taxon>Pleurotaceae</taxon>
        <taxon>Hohenbuehelia</taxon>
    </lineage>
</organism>
<evidence type="ECO:0000313" key="4">
    <source>
        <dbReference type="EMBL" id="KAL0960680.1"/>
    </source>
</evidence>
<dbReference type="InterPro" id="IPR050425">
    <property type="entry name" value="NAD(P)_dehydrat-like"/>
</dbReference>
<dbReference type="InterPro" id="IPR036291">
    <property type="entry name" value="NAD(P)-bd_dom_sf"/>
</dbReference>
<dbReference type="InterPro" id="IPR002225">
    <property type="entry name" value="3Beta_OHSteriod_DH/Estase"/>
</dbReference>
<evidence type="ECO:0000256" key="2">
    <source>
        <dbReference type="ARBA" id="ARBA00023445"/>
    </source>
</evidence>
<name>A0ABR3JXL7_9AGAR</name>
<dbReference type="PANTHER" id="PTHR10366">
    <property type="entry name" value="NAD DEPENDENT EPIMERASE/DEHYDRATASE"/>
    <property type="match status" value="1"/>
</dbReference>
<dbReference type="EMBL" id="JASNQZ010000001">
    <property type="protein sequence ID" value="KAL0960680.1"/>
    <property type="molecule type" value="Genomic_DNA"/>
</dbReference>
<evidence type="ECO:0000313" key="5">
    <source>
        <dbReference type="Proteomes" id="UP001556367"/>
    </source>
</evidence>
<dbReference type="SUPFAM" id="SSF51735">
    <property type="entry name" value="NAD(P)-binding Rossmann-fold domains"/>
    <property type="match status" value="1"/>
</dbReference>
<dbReference type="Proteomes" id="UP001556367">
    <property type="component" value="Unassembled WGS sequence"/>
</dbReference>